<dbReference type="HOGENOM" id="CLU_038356_3_2_11"/>
<dbReference type="STRING" id="1035195.HMPREF9997_00053"/>
<dbReference type="OrthoDB" id="9808939at2"/>
<dbReference type="AlphaFoldDB" id="L1MMC3"/>
<dbReference type="SUPFAM" id="SSF101386">
    <property type="entry name" value="all-alpha NTP pyrophosphatases"/>
    <property type="match status" value="1"/>
</dbReference>
<feature type="compositionally biased region" description="Basic and acidic residues" evidence="2">
    <location>
        <begin position="216"/>
        <end position="231"/>
    </location>
</feature>
<dbReference type="GO" id="GO:0006203">
    <property type="term" value="P:dGTP catabolic process"/>
    <property type="evidence" value="ECO:0007669"/>
    <property type="project" value="TreeGrafter"/>
</dbReference>
<dbReference type="GO" id="GO:0046081">
    <property type="term" value="P:dUTP catabolic process"/>
    <property type="evidence" value="ECO:0007669"/>
    <property type="project" value="TreeGrafter"/>
</dbReference>
<evidence type="ECO:0000256" key="1">
    <source>
        <dbReference type="SAM" id="Coils"/>
    </source>
</evidence>
<dbReference type="PANTHER" id="PTHR30522:SF0">
    <property type="entry name" value="NUCLEOSIDE TRIPHOSPHATE PYROPHOSPHOHYDROLASE"/>
    <property type="match status" value="1"/>
</dbReference>
<dbReference type="Proteomes" id="UP000010445">
    <property type="component" value="Unassembled WGS sequence"/>
</dbReference>
<reference evidence="4 5" key="1">
    <citation type="submission" date="2012-05" db="EMBL/GenBank/DDBJ databases">
        <authorList>
            <person name="Weinstock G."/>
            <person name="Sodergren E."/>
            <person name="Lobos E.A."/>
            <person name="Fulton L."/>
            <person name="Fulton R."/>
            <person name="Courtney L."/>
            <person name="Fronick C."/>
            <person name="O'Laughlin M."/>
            <person name="Godfrey J."/>
            <person name="Wilson R.M."/>
            <person name="Miner T."/>
            <person name="Farmer C."/>
            <person name="Delehaunty K."/>
            <person name="Cordes M."/>
            <person name="Minx P."/>
            <person name="Tomlinson C."/>
            <person name="Chen J."/>
            <person name="Wollam A."/>
            <person name="Pepin K.H."/>
            <person name="Bhonagiri V."/>
            <person name="Zhang X."/>
            <person name="Suruliraj S."/>
            <person name="Warren W."/>
            <person name="Mitreva M."/>
            <person name="Mardis E.R."/>
            <person name="Wilson R.K."/>
        </authorList>
    </citation>
    <scope>NUCLEOTIDE SEQUENCE [LARGE SCALE GENOMIC DNA]</scope>
    <source>
        <strain evidence="4 5">F0235</strain>
    </source>
</reference>
<keyword evidence="4" id="KW-0378">Hydrolase</keyword>
<keyword evidence="5" id="KW-1185">Reference proteome</keyword>
<dbReference type="PATRIC" id="fig|1035195.3.peg.46"/>
<dbReference type="GO" id="GO:0047429">
    <property type="term" value="F:nucleoside triphosphate diphosphatase activity"/>
    <property type="evidence" value="ECO:0007669"/>
    <property type="project" value="TreeGrafter"/>
</dbReference>
<dbReference type="GO" id="GO:0046076">
    <property type="term" value="P:dTTP catabolic process"/>
    <property type="evidence" value="ECO:0007669"/>
    <property type="project" value="TreeGrafter"/>
</dbReference>
<comment type="caution">
    <text evidence="4">The sequence shown here is derived from an EMBL/GenBank/DDBJ whole genome shotgun (WGS) entry which is preliminary data.</text>
</comment>
<dbReference type="GO" id="GO:0046061">
    <property type="term" value="P:dATP catabolic process"/>
    <property type="evidence" value="ECO:0007669"/>
    <property type="project" value="TreeGrafter"/>
</dbReference>
<dbReference type="GO" id="GO:0046047">
    <property type="term" value="P:TTP catabolic process"/>
    <property type="evidence" value="ECO:0007669"/>
    <property type="project" value="TreeGrafter"/>
</dbReference>
<keyword evidence="1" id="KW-0175">Coiled coil</keyword>
<sequence length="247" mass="28033">MSVLLLDPRQPTLIPLELVVHLRGSVEYTEEVPIRVRWAIADLGADVVDGAPVLVSTERRSDEVQNRLAAGEELIELSSYFISDESPQIEVESTNRSSIEEAIRVIRDAVRLGQWESEQTHRTLLPFLREELEEYAEAVDEWEANELGAEDQLKLELSDLLLQVLFHAQVAQNRGSFNIYDVAQAFVDKMRSRQPYLFDGSVGVVPVDEQKRLWQEGKEQEKVEQQERTSELQRNFSGGGGAAELEE</sequence>
<dbReference type="PANTHER" id="PTHR30522">
    <property type="entry name" value="NUCLEOSIDE TRIPHOSPHATE PYROPHOSPHOHYDROLASE"/>
    <property type="match status" value="1"/>
</dbReference>
<dbReference type="InterPro" id="IPR004518">
    <property type="entry name" value="MazG-like_dom"/>
</dbReference>
<dbReference type="CDD" id="cd11528">
    <property type="entry name" value="NTP-PPase_MazG_Nterm"/>
    <property type="match status" value="1"/>
</dbReference>
<evidence type="ECO:0000259" key="3">
    <source>
        <dbReference type="Pfam" id="PF03819"/>
    </source>
</evidence>
<name>L1MMC3_9CORY</name>
<feature type="compositionally biased region" description="Gly residues" evidence="2">
    <location>
        <begin position="237"/>
        <end position="247"/>
    </location>
</feature>
<dbReference type="Gene3D" id="1.10.287.1080">
    <property type="entry name" value="MazG-like"/>
    <property type="match status" value="1"/>
</dbReference>
<feature type="domain" description="NTP pyrophosphohydrolase MazG-like" evidence="3">
    <location>
        <begin position="119"/>
        <end position="198"/>
    </location>
</feature>
<dbReference type="InterPro" id="IPR048015">
    <property type="entry name" value="NTP-PPase_MazG-like_N"/>
</dbReference>
<protein>
    <submittedName>
        <fullName evidence="4">MazG nucleotide pyrophosphohydrolase domain protein</fullName>
    </submittedName>
</protein>
<evidence type="ECO:0000313" key="4">
    <source>
        <dbReference type="EMBL" id="EKX92388.1"/>
    </source>
</evidence>
<feature type="region of interest" description="Disordered" evidence="2">
    <location>
        <begin position="216"/>
        <end position="247"/>
    </location>
</feature>
<dbReference type="eggNOG" id="COG1694">
    <property type="taxonomic scope" value="Bacteria"/>
</dbReference>
<dbReference type="RefSeq" id="WP_006061751.1">
    <property type="nucleotide sequence ID" value="NZ_KB290821.1"/>
</dbReference>
<evidence type="ECO:0000256" key="2">
    <source>
        <dbReference type="SAM" id="MobiDB-lite"/>
    </source>
</evidence>
<proteinExistence type="predicted"/>
<dbReference type="GO" id="GO:0046052">
    <property type="term" value="P:UTP catabolic process"/>
    <property type="evidence" value="ECO:0007669"/>
    <property type="project" value="TreeGrafter"/>
</dbReference>
<dbReference type="InterPro" id="IPR011551">
    <property type="entry name" value="NTP_PyrPHydrolase_MazG"/>
</dbReference>
<feature type="coiled-coil region" evidence="1">
    <location>
        <begin position="125"/>
        <end position="152"/>
    </location>
</feature>
<dbReference type="EMBL" id="AMEM01000005">
    <property type="protein sequence ID" value="EKX92388.1"/>
    <property type="molecule type" value="Genomic_DNA"/>
</dbReference>
<evidence type="ECO:0000313" key="5">
    <source>
        <dbReference type="Proteomes" id="UP000010445"/>
    </source>
</evidence>
<dbReference type="Pfam" id="PF03819">
    <property type="entry name" value="MazG"/>
    <property type="match status" value="1"/>
</dbReference>
<gene>
    <name evidence="4" type="ORF">HMPREF9997_00053</name>
</gene>
<accession>L1MMC3</accession>
<organism evidence="4 5">
    <name type="scientific">Corynebacterium durum F0235</name>
    <dbReference type="NCBI Taxonomy" id="1035195"/>
    <lineage>
        <taxon>Bacteria</taxon>
        <taxon>Bacillati</taxon>
        <taxon>Actinomycetota</taxon>
        <taxon>Actinomycetes</taxon>
        <taxon>Mycobacteriales</taxon>
        <taxon>Corynebacteriaceae</taxon>
        <taxon>Corynebacterium</taxon>
    </lineage>
</organism>